<keyword evidence="5 8" id="KW-0479">Metal-binding</keyword>
<feature type="domain" description="TRAM" evidence="9">
    <location>
        <begin position="413"/>
        <end position="485"/>
    </location>
</feature>
<keyword evidence="3 8" id="KW-0808">Transferase</keyword>
<keyword evidence="4 8" id="KW-0949">S-adenosyl-L-methionine</keyword>
<dbReference type="Pfam" id="PF04055">
    <property type="entry name" value="Radical_SAM"/>
    <property type="match status" value="1"/>
</dbReference>
<comment type="subcellular location">
    <subcellularLocation>
        <location evidence="8">Cytoplasm</location>
    </subcellularLocation>
</comment>
<feature type="domain" description="MTTase N-terminal" evidence="10">
    <location>
        <begin position="32"/>
        <end position="147"/>
    </location>
</feature>
<dbReference type="PROSITE" id="PS51449">
    <property type="entry name" value="MTTASE_N"/>
    <property type="match status" value="1"/>
</dbReference>
<dbReference type="InterPro" id="IPR013848">
    <property type="entry name" value="Methylthiotransferase_N"/>
</dbReference>
<evidence type="ECO:0000256" key="3">
    <source>
        <dbReference type="ARBA" id="ARBA00022679"/>
    </source>
</evidence>
<dbReference type="HAMAP" id="MF_01865">
    <property type="entry name" value="MTTase_RimO"/>
    <property type="match status" value="1"/>
</dbReference>
<feature type="binding site" evidence="8">
    <location>
        <position position="106"/>
    </location>
    <ligand>
        <name>[4Fe-4S] cluster</name>
        <dbReference type="ChEBI" id="CHEBI:49883"/>
        <label>1</label>
    </ligand>
</feature>
<dbReference type="SUPFAM" id="SSF102114">
    <property type="entry name" value="Radical SAM enzymes"/>
    <property type="match status" value="1"/>
</dbReference>
<gene>
    <name evidence="8 12" type="primary">rimO</name>
    <name evidence="12" type="ORF">CATMQ487_26010</name>
</gene>
<evidence type="ECO:0000256" key="1">
    <source>
        <dbReference type="ARBA" id="ARBA00022485"/>
    </source>
</evidence>
<comment type="cofactor">
    <cofactor evidence="8">
        <name>[4Fe-4S] cluster</name>
        <dbReference type="ChEBI" id="CHEBI:49883"/>
    </cofactor>
    <text evidence="8">Binds 2 [4Fe-4S] clusters. One cluster is coordinated with 3 cysteines and an exchangeable S-adenosyl-L-methionine.</text>
</comment>
<evidence type="ECO:0000313" key="12">
    <source>
        <dbReference type="EMBL" id="BDI05631.1"/>
    </source>
</evidence>
<evidence type="ECO:0000256" key="8">
    <source>
        <dbReference type="HAMAP-Rule" id="MF_01865"/>
    </source>
</evidence>
<dbReference type="SFLD" id="SFLDS00029">
    <property type="entry name" value="Radical_SAM"/>
    <property type="match status" value="1"/>
</dbReference>
<keyword evidence="1 8" id="KW-0004">4Fe-4S</keyword>
<evidence type="ECO:0000259" key="10">
    <source>
        <dbReference type="PROSITE" id="PS51449"/>
    </source>
</evidence>
<dbReference type="InterPro" id="IPR007197">
    <property type="entry name" value="rSAM"/>
</dbReference>
<evidence type="ECO:0000256" key="7">
    <source>
        <dbReference type="ARBA" id="ARBA00023014"/>
    </source>
</evidence>
<accession>A0ABM7YME8</accession>
<protein>
    <recommendedName>
        <fullName evidence="8">Ribosomal protein uS12 methylthiotransferase RimO</fullName>
        <shortName evidence="8">uS12 MTTase</shortName>
        <shortName evidence="8">uS12 methylthiotransferase</shortName>
        <ecNumber evidence="8">2.8.4.4</ecNumber>
    </recommendedName>
    <alternativeName>
        <fullName evidence="8">Ribosomal protein uS12 (aspartate-C(3))-methylthiotransferase</fullName>
    </alternativeName>
    <alternativeName>
        <fullName evidence="8">Ribosome maturation factor RimO</fullName>
    </alternativeName>
</protein>
<dbReference type="CDD" id="cd01335">
    <property type="entry name" value="Radical_SAM"/>
    <property type="match status" value="1"/>
</dbReference>
<reference evidence="12" key="1">
    <citation type="submission" date="2022-04" db="EMBL/GenBank/DDBJ databases">
        <title>Whole genome sequence of Sphaerotilus sp. FB-5.</title>
        <authorList>
            <person name="Takeda M."/>
            <person name="Narihara S."/>
            <person name="Akimoto M."/>
            <person name="Akimoto R."/>
            <person name="Nishiyashiki S."/>
            <person name="Murakami T."/>
        </authorList>
    </citation>
    <scope>NUCLEOTIDE SEQUENCE</scope>
    <source>
        <strain evidence="12">FB-5</strain>
    </source>
</reference>
<dbReference type="InterPro" id="IPR023404">
    <property type="entry name" value="rSAM_horseshoe"/>
</dbReference>
<feature type="binding site" evidence="8">
    <location>
        <position position="187"/>
    </location>
    <ligand>
        <name>[4Fe-4S] cluster</name>
        <dbReference type="ChEBI" id="CHEBI:49883"/>
        <label>2</label>
        <note>4Fe-4S-S-AdoMet</note>
    </ligand>
</feature>
<dbReference type="Gene3D" id="2.40.50.140">
    <property type="entry name" value="Nucleic acid-binding proteins"/>
    <property type="match status" value="1"/>
</dbReference>
<dbReference type="InterPro" id="IPR020612">
    <property type="entry name" value="Methylthiotransferase_CS"/>
</dbReference>
<comment type="similarity">
    <text evidence="8">Belongs to the methylthiotransferase family. RimO subfamily.</text>
</comment>
<dbReference type="InterPro" id="IPR012340">
    <property type="entry name" value="NA-bd_OB-fold"/>
</dbReference>
<dbReference type="Pfam" id="PF18693">
    <property type="entry name" value="TRAM_2"/>
    <property type="match status" value="1"/>
</dbReference>
<dbReference type="InterPro" id="IPR005839">
    <property type="entry name" value="Methylthiotransferase"/>
</dbReference>
<comment type="catalytic activity">
    <reaction evidence="8">
        <text>L-aspartate(89)-[ribosomal protein uS12]-hydrogen + (sulfur carrier)-SH + AH2 + 2 S-adenosyl-L-methionine = 3-methylsulfanyl-L-aspartate(89)-[ribosomal protein uS12]-hydrogen + (sulfur carrier)-H + 5'-deoxyadenosine + L-methionine + A + S-adenosyl-L-homocysteine + 2 H(+)</text>
        <dbReference type="Rhea" id="RHEA:37087"/>
        <dbReference type="Rhea" id="RHEA-COMP:10460"/>
        <dbReference type="Rhea" id="RHEA-COMP:10461"/>
        <dbReference type="Rhea" id="RHEA-COMP:14737"/>
        <dbReference type="Rhea" id="RHEA-COMP:14739"/>
        <dbReference type="ChEBI" id="CHEBI:13193"/>
        <dbReference type="ChEBI" id="CHEBI:15378"/>
        <dbReference type="ChEBI" id="CHEBI:17319"/>
        <dbReference type="ChEBI" id="CHEBI:17499"/>
        <dbReference type="ChEBI" id="CHEBI:29917"/>
        <dbReference type="ChEBI" id="CHEBI:29961"/>
        <dbReference type="ChEBI" id="CHEBI:57844"/>
        <dbReference type="ChEBI" id="CHEBI:57856"/>
        <dbReference type="ChEBI" id="CHEBI:59789"/>
        <dbReference type="ChEBI" id="CHEBI:64428"/>
        <dbReference type="ChEBI" id="CHEBI:73599"/>
        <dbReference type="EC" id="2.8.4.4"/>
    </reaction>
</comment>
<keyword evidence="12" id="KW-0687">Ribonucleoprotein</keyword>
<evidence type="ECO:0000256" key="5">
    <source>
        <dbReference type="ARBA" id="ARBA00022723"/>
    </source>
</evidence>
<sequence>MTFRRDPIASPETILPMSEQVSNAAAAGAAAPRIGFVSLGCPKALTDSELILTQLSAEGYATSKTFQGADLVIVNTCGFIDDAVKESLDTIGEALAKNGKVIVTGCLGARSGADGGNLVQGVHPSVLAVTGPHATQEVMDAVHAHVPKPHDPFVDLVPATHVPGVGIKLTPKHYAYLKISEGCNHRCSFCIIPSLRGDLVSRPVGDVLGEAQRLFESGVKELLVISQDTSAYGVDVKYRTGFWDGKPVKTRMLDLVARLGELAKPYGAWVRLHYVYPYPHVDEVIPLMAQGLVLPYLDVPFQHAHPDVLKRMKRPASGERNLERIQAWRAACPQIVVRSTFIAGFPGETEAEFAYLLDFLKEAQIDRAGCFAYSPVNGAAANDLPGALPDALREERRARFMAVAEAVSTAKLAQRVGATMQVLVDSAPALGRKGGVARTYADAPEIDGTVKILPPTKASKTMKVGDFARVRIIGTAGHDLVGELV</sequence>
<dbReference type="NCBIfam" id="TIGR00089">
    <property type="entry name" value="MiaB/RimO family radical SAM methylthiotransferase"/>
    <property type="match status" value="1"/>
</dbReference>
<dbReference type="InterPro" id="IPR058240">
    <property type="entry name" value="rSAM_sf"/>
</dbReference>
<evidence type="ECO:0000256" key="2">
    <source>
        <dbReference type="ARBA" id="ARBA00022490"/>
    </source>
</evidence>
<dbReference type="PANTHER" id="PTHR43837:SF1">
    <property type="entry name" value="RIBOSOMAL PROTEIN US12 METHYLTHIOTRANSFERASE RIMO"/>
    <property type="match status" value="1"/>
</dbReference>
<dbReference type="Gene3D" id="3.80.30.20">
    <property type="entry name" value="tm_1862 like domain"/>
    <property type="match status" value="1"/>
</dbReference>
<dbReference type="EMBL" id="AP025730">
    <property type="protein sequence ID" value="BDI05631.1"/>
    <property type="molecule type" value="Genomic_DNA"/>
</dbReference>
<dbReference type="InterPro" id="IPR002792">
    <property type="entry name" value="TRAM_dom"/>
</dbReference>
<dbReference type="InterPro" id="IPR006638">
    <property type="entry name" value="Elp3/MiaA/NifB-like_rSAM"/>
</dbReference>
<evidence type="ECO:0000259" key="9">
    <source>
        <dbReference type="PROSITE" id="PS50926"/>
    </source>
</evidence>
<dbReference type="PROSITE" id="PS50926">
    <property type="entry name" value="TRAM"/>
    <property type="match status" value="1"/>
</dbReference>
<comment type="function">
    <text evidence="8">Catalyzes the methylthiolation of an aspartic acid residue of ribosomal protein uS12.</text>
</comment>
<name>A0ABM7YME8_9BURK</name>
<dbReference type="SFLD" id="SFLDG01061">
    <property type="entry name" value="methylthiotransferase"/>
    <property type="match status" value="1"/>
</dbReference>
<dbReference type="NCBIfam" id="TIGR01125">
    <property type="entry name" value="30S ribosomal protein S12 methylthiotransferase RimO"/>
    <property type="match status" value="1"/>
</dbReference>
<feature type="binding site" evidence="8">
    <location>
        <position position="77"/>
    </location>
    <ligand>
        <name>[4Fe-4S] cluster</name>
        <dbReference type="ChEBI" id="CHEBI:49883"/>
        <label>1</label>
    </ligand>
</feature>
<keyword evidence="7 8" id="KW-0411">Iron-sulfur</keyword>
<keyword evidence="13" id="KW-1185">Reference proteome</keyword>
<proteinExistence type="inferred from homology"/>
<dbReference type="SFLD" id="SFLDG01082">
    <property type="entry name" value="B12-binding_domain_containing"/>
    <property type="match status" value="1"/>
</dbReference>
<keyword evidence="2 8" id="KW-0963">Cytoplasm</keyword>
<feature type="binding site" evidence="8">
    <location>
        <position position="183"/>
    </location>
    <ligand>
        <name>[4Fe-4S] cluster</name>
        <dbReference type="ChEBI" id="CHEBI:49883"/>
        <label>2</label>
        <note>4Fe-4S-S-AdoMet</note>
    </ligand>
</feature>
<evidence type="ECO:0000256" key="4">
    <source>
        <dbReference type="ARBA" id="ARBA00022691"/>
    </source>
</evidence>
<evidence type="ECO:0000313" key="13">
    <source>
        <dbReference type="Proteomes" id="UP001057498"/>
    </source>
</evidence>
<feature type="domain" description="Radical SAM core" evidence="11">
    <location>
        <begin position="169"/>
        <end position="410"/>
    </location>
</feature>
<dbReference type="InterPro" id="IPR005840">
    <property type="entry name" value="Ribosomal_uS12_MeSTrfase_RimO"/>
</dbReference>
<dbReference type="Gene3D" id="3.40.50.12160">
    <property type="entry name" value="Methylthiotransferase, N-terminal domain"/>
    <property type="match status" value="1"/>
</dbReference>
<dbReference type="SMART" id="SM00729">
    <property type="entry name" value="Elp3"/>
    <property type="match status" value="1"/>
</dbReference>
<keyword evidence="6 8" id="KW-0408">Iron</keyword>
<dbReference type="InterPro" id="IPR038135">
    <property type="entry name" value="Methylthiotransferase_N_sf"/>
</dbReference>
<dbReference type="SFLD" id="SFLDF00274">
    <property type="entry name" value="ribosomal_protein_S12_methylth"/>
    <property type="match status" value="1"/>
</dbReference>
<dbReference type="Proteomes" id="UP001057498">
    <property type="component" value="Chromosome"/>
</dbReference>
<dbReference type="GO" id="GO:0005840">
    <property type="term" value="C:ribosome"/>
    <property type="evidence" value="ECO:0007669"/>
    <property type="project" value="UniProtKB-KW"/>
</dbReference>
<dbReference type="EC" id="2.8.4.4" evidence="8"/>
<evidence type="ECO:0000259" key="11">
    <source>
        <dbReference type="PROSITE" id="PS51918"/>
    </source>
</evidence>
<dbReference type="Pfam" id="PF00919">
    <property type="entry name" value="UPF0004"/>
    <property type="match status" value="1"/>
</dbReference>
<dbReference type="PROSITE" id="PS51918">
    <property type="entry name" value="RADICAL_SAM"/>
    <property type="match status" value="1"/>
</dbReference>
<dbReference type="PROSITE" id="PS01278">
    <property type="entry name" value="MTTASE_RADICAL"/>
    <property type="match status" value="1"/>
</dbReference>
<organism evidence="12 13">
    <name type="scientific">Sphaerotilus microaerophilus</name>
    <dbReference type="NCBI Taxonomy" id="2914710"/>
    <lineage>
        <taxon>Bacteria</taxon>
        <taxon>Pseudomonadati</taxon>
        <taxon>Pseudomonadota</taxon>
        <taxon>Betaproteobacteria</taxon>
        <taxon>Burkholderiales</taxon>
        <taxon>Sphaerotilaceae</taxon>
        <taxon>Sphaerotilus</taxon>
    </lineage>
</organism>
<feature type="binding site" evidence="8">
    <location>
        <position position="41"/>
    </location>
    <ligand>
        <name>[4Fe-4S] cluster</name>
        <dbReference type="ChEBI" id="CHEBI:49883"/>
        <label>1</label>
    </ligand>
</feature>
<evidence type="ECO:0000256" key="6">
    <source>
        <dbReference type="ARBA" id="ARBA00023004"/>
    </source>
</evidence>
<feature type="binding site" evidence="8">
    <location>
        <position position="190"/>
    </location>
    <ligand>
        <name>[4Fe-4S] cluster</name>
        <dbReference type="ChEBI" id="CHEBI:49883"/>
        <label>2</label>
        <note>4Fe-4S-S-AdoMet</note>
    </ligand>
</feature>
<keyword evidence="12" id="KW-0689">Ribosomal protein</keyword>
<dbReference type="PANTHER" id="PTHR43837">
    <property type="entry name" value="RIBOSOMAL PROTEIN S12 METHYLTHIOTRANSFERASE RIMO"/>
    <property type="match status" value="1"/>
</dbReference>